<name>A0A0D0DRY1_9AGAM</name>
<dbReference type="InParanoid" id="A0A0D0DRY1"/>
<keyword evidence="2" id="KW-1185">Reference proteome</keyword>
<protein>
    <submittedName>
        <fullName evidence="1">Uncharacterized protein</fullName>
    </submittedName>
</protein>
<reference evidence="2" key="2">
    <citation type="submission" date="2015-01" db="EMBL/GenBank/DDBJ databases">
        <title>Evolutionary Origins and Diversification of the Mycorrhizal Mutualists.</title>
        <authorList>
            <consortium name="DOE Joint Genome Institute"/>
            <consortium name="Mycorrhizal Genomics Consortium"/>
            <person name="Kohler A."/>
            <person name="Kuo A."/>
            <person name="Nagy L.G."/>
            <person name="Floudas D."/>
            <person name="Copeland A."/>
            <person name="Barry K.W."/>
            <person name="Cichocki N."/>
            <person name="Veneault-Fourrey C."/>
            <person name="LaButti K."/>
            <person name="Lindquist E.A."/>
            <person name="Lipzen A."/>
            <person name="Lundell T."/>
            <person name="Morin E."/>
            <person name="Murat C."/>
            <person name="Riley R."/>
            <person name="Ohm R."/>
            <person name="Sun H."/>
            <person name="Tunlid A."/>
            <person name="Henrissat B."/>
            <person name="Grigoriev I.V."/>
            <person name="Hibbett D.S."/>
            <person name="Martin F."/>
        </authorList>
    </citation>
    <scope>NUCLEOTIDE SEQUENCE [LARGE SCALE GENOMIC DNA]</scope>
    <source>
        <strain evidence="2">Ve08.2h10</strain>
    </source>
</reference>
<dbReference type="EMBL" id="KN825483">
    <property type="protein sequence ID" value="KIK90696.1"/>
    <property type="molecule type" value="Genomic_DNA"/>
</dbReference>
<dbReference type="HOGENOM" id="CLU_1161472_0_0_1"/>
<gene>
    <name evidence="1" type="ORF">PAXRUDRAFT_27288</name>
</gene>
<dbReference type="OrthoDB" id="2959108at2759"/>
<reference evidence="1 2" key="1">
    <citation type="submission" date="2014-04" db="EMBL/GenBank/DDBJ databases">
        <authorList>
            <consortium name="DOE Joint Genome Institute"/>
            <person name="Kuo A."/>
            <person name="Kohler A."/>
            <person name="Jargeat P."/>
            <person name="Nagy L.G."/>
            <person name="Floudas D."/>
            <person name="Copeland A."/>
            <person name="Barry K.W."/>
            <person name="Cichocki N."/>
            <person name="Veneault-Fourrey C."/>
            <person name="LaButti K."/>
            <person name="Lindquist E.A."/>
            <person name="Lipzen A."/>
            <person name="Lundell T."/>
            <person name="Morin E."/>
            <person name="Murat C."/>
            <person name="Sun H."/>
            <person name="Tunlid A."/>
            <person name="Henrissat B."/>
            <person name="Grigoriev I.V."/>
            <person name="Hibbett D.S."/>
            <person name="Martin F."/>
            <person name="Nordberg H.P."/>
            <person name="Cantor M.N."/>
            <person name="Hua S.X."/>
        </authorList>
    </citation>
    <scope>NUCLEOTIDE SEQUENCE [LARGE SCALE GENOMIC DNA]</scope>
    <source>
        <strain evidence="1 2">Ve08.2h10</strain>
    </source>
</reference>
<dbReference type="AlphaFoldDB" id="A0A0D0DRY1"/>
<organism evidence="1 2">
    <name type="scientific">Paxillus rubicundulus Ve08.2h10</name>
    <dbReference type="NCBI Taxonomy" id="930991"/>
    <lineage>
        <taxon>Eukaryota</taxon>
        <taxon>Fungi</taxon>
        <taxon>Dikarya</taxon>
        <taxon>Basidiomycota</taxon>
        <taxon>Agaricomycotina</taxon>
        <taxon>Agaricomycetes</taxon>
        <taxon>Agaricomycetidae</taxon>
        <taxon>Boletales</taxon>
        <taxon>Paxilineae</taxon>
        <taxon>Paxillaceae</taxon>
        <taxon>Paxillus</taxon>
    </lineage>
</organism>
<accession>A0A0D0DRY1</accession>
<sequence length="239" mass="26391">MIVVTYSLRAIQNGLPQCGWKTTHALAQHGVGEKLLHAIATMSEDDLTQFIQGPYVKHVHELLAEMGHKNRRCWVLSEDFPNDFPSPAIVLAYVKPSTMVTMTHTQAAGDASSHCPFPLSNKSHPTDPEQLAFLCEFHYFGWSRGGPPGPVHTIESSGTLGKLKRLVWEGLCIHALCDQTTLSHGPENEVVKLMDSSDNEELEVIELMDSSNNKELEVIELMDSSDDSPGVVIKLMDSD</sequence>
<dbReference type="STRING" id="930991.A0A0D0DRY1"/>
<dbReference type="Proteomes" id="UP000054538">
    <property type="component" value="Unassembled WGS sequence"/>
</dbReference>
<proteinExistence type="predicted"/>
<evidence type="ECO:0000313" key="1">
    <source>
        <dbReference type="EMBL" id="KIK90696.1"/>
    </source>
</evidence>
<evidence type="ECO:0000313" key="2">
    <source>
        <dbReference type="Proteomes" id="UP000054538"/>
    </source>
</evidence>